<dbReference type="InterPro" id="IPR011008">
    <property type="entry name" value="Dimeric_a/b-barrel"/>
</dbReference>
<sequence length="109" mass="11634">MVVKHVVLFKFQEKTAPAVLSKLATNLSGLTCIPGVLHVAFGETFTTERSQGFSHVLITTLKDRAALAVYASNEKHVEVIKTSILPNVIPNGVLAMDIEDPSSSATSAL</sequence>
<proteinExistence type="predicted"/>
<comment type="subunit">
    <text evidence="1">Homodimer.</text>
</comment>
<dbReference type="InterPro" id="IPR044662">
    <property type="entry name" value="HS1/DABB1-like"/>
</dbReference>
<dbReference type="Pfam" id="PF07876">
    <property type="entry name" value="Dabb"/>
    <property type="match status" value="1"/>
</dbReference>
<feature type="domain" description="Stress-response A/B barrel" evidence="2">
    <location>
        <begin position="3"/>
        <end position="98"/>
    </location>
</feature>
<protein>
    <recommendedName>
        <fullName evidence="2">Stress-response A/B barrel domain-containing protein</fullName>
    </recommendedName>
</protein>
<dbReference type="SUPFAM" id="SSF54909">
    <property type="entry name" value="Dimeric alpha+beta barrel"/>
    <property type="match status" value="1"/>
</dbReference>
<dbReference type="Proteomes" id="UP001648503">
    <property type="component" value="Unassembled WGS sequence"/>
</dbReference>
<dbReference type="InterPro" id="IPR013097">
    <property type="entry name" value="Dabb"/>
</dbReference>
<dbReference type="SMART" id="SM00886">
    <property type="entry name" value="Dabb"/>
    <property type="match status" value="1"/>
</dbReference>
<evidence type="ECO:0000256" key="1">
    <source>
        <dbReference type="ARBA" id="ARBA00011738"/>
    </source>
</evidence>
<dbReference type="PANTHER" id="PTHR33178">
    <property type="match status" value="1"/>
</dbReference>
<name>A0ABQ8FJ06_9FUNG</name>
<reference evidence="3 4" key="1">
    <citation type="submission" date="2021-02" db="EMBL/GenBank/DDBJ databases">
        <title>Variation within the Batrachochytrium salamandrivorans European outbreak.</title>
        <authorList>
            <person name="Kelly M."/>
            <person name="Pasmans F."/>
            <person name="Shea T.P."/>
            <person name="Munoz J.F."/>
            <person name="Carranza S."/>
            <person name="Cuomo C.A."/>
            <person name="Martel A."/>
        </authorList>
    </citation>
    <scope>NUCLEOTIDE SEQUENCE [LARGE SCALE GENOMIC DNA]</scope>
    <source>
        <strain evidence="3 4">AMFP18/2</strain>
    </source>
</reference>
<comment type="caution">
    <text evidence="3">The sequence shown here is derived from an EMBL/GenBank/DDBJ whole genome shotgun (WGS) entry which is preliminary data.</text>
</comment>
<evidence type="ECO:0000313" key="4">
    <source>
        <dbReference type="Proteomes" id="UP001648503"/>
    </source>
</evidence>
<dbReference type="Gene3D" id="3.30.70.100">
    <property type="match status" value="1"/>
</dbReference>
<evidence type="ECO:0000313" key="3">
    <source>
        <dbReference type="EMBL" id="KAH6599077.1"/>
    </source>
</evidence>
<gene>
    <name evidence="3" type="ORF">BASA50_003287</name>
</gene>
<dbReference type="EMBL" id="JAFCIX010000079">
    <property type="protein sequence ID" value="KAH6599077.1"/>
    <property type="molecule type" value="Genomic_DNA"/>
</dbReference>
<evidence type="ECO:0000259" key="2">
    <source>
        <dbReference type="PROSITE" id="PS51502"/>
    </source>
</evidence>
<keyword evidence="4" id="KW-1185">Reference proteome</keyword>
<dbReference type="PROSITE" id="PS51502">
    <property type="entry name" value="S_R_A_B_BARREL"/>
    <property type="match status" value="1"/>
</dbReference>
<organism evidence="3 4">
    <name type="scientific">Batrachochytrium salamandrivorans</name>
    <dbReference type="NCBI Taxonomy" id="1357716"/>
    <lineage>
        <taxon>Eukaryota</taxon>
        <taxon>Fungi</taxon>
        <taxon>Fungi incertae sedis</taxon>
        <taxon>Chytridiomycota</taxon>
        <taxon>Chytridiomycota incertae sedis</taxon>
        <taxon>Chytridiomycetes</taxon>
        <taxon>Rhizophydiales</taxon>
        <taxon>Rhizophydiales incertae sedis</taxon>
        <taxon>Batrachochytrium</taxon>
    </lineage>
</organism>
<accession>A0ABQ8FJ06</accession>
<dbReference type="PANTHER" id="PTHR33178:SF10">
    <property type="entry name" value="STRESS-RESPONSE A_B BARREL DOMAIN-CONTAINING PROTEIN"/>
    <property type="match status" value="1"/>
</dbReference>